<organism evidence="1 2">
    <name type="scientific">Novosphingobium soli</name>
    <dbReference type="NCBI Taxonomy" id="574956"/>
    <lineage>
        <taxon>Bacteria</taxon>
        <taxon>Pseudomonadati</taxon>
        <taxon>Pseudomonadota</taxon>
        <taxon>Alphaproteobacteria</taxon>
        <taxon>Sphingomonadales</taxon>
        <taxon>Sphingomonadaceae</taxon>
        <taxon>Novosphingobium</taxon>
    </lineage>
</organism>
<keyword evidence="2" id="KW-1185">Reference proteome</keyword>
<dbReference type="Pfam" id="PF01019">
    <property type="entry name" value="G_glu_transpept"/>
    <property type="match status" value="1"/>
</dbReference>
<reference evidence="1 2" key="1">
    <citation type="submission" date="2024-09" db="EMBL/GenBank/DDBJ databases">
        <authorList>
            <person name="Sun Q."/>
            <person name="Mori K."/>
        </authorList>
    </citation>
    <scope>NUCLEOTIDE SEQUENCE [LARGE SCALE GENOMIC DNA]</scope>
    <source>
        <strain evidence="1 2">CCM 7706</strain>
    </source>
</reference>
<dbReference type="InterPro" id="IPR029055">
    <property type="entry name" value="Ntn_hydrolases_N"/>
</dbReference>
<sequence length="525" mass="54295">MRTVTAANGIVSAPHFLAARAGRDVLADGGSAVEACVAVAAALAVVYPHMTGVGGDGFWVIREPDGRVHAIHGCGGAAAAADLSLYAGLDAVPTRGPLAANTVAGTISGWAAALEGEGCALPLGRLLRDAIEYAEAGVPVTAGGAAIAAAKGPELRGQPGAYAAIFEPDGRPLVAGDRLRQPLLGETLRTLATDGLDGFYRGELSRLVAQDLAALGSPVSAADLAAHAATRPDPLHTVIGGAALYNAAPPTQGFASLLILALFDRLAATVPDGFDHVHGLVEATKQAFLLRDVHVGDPAHTDFDFQGLLSDPAALDALAARIDPAHALPWPQPPQWGDTCWFGAADSEGRVVSCIQSTYFEFGSGLVLPQTGITWQNRGSSFRLATEGWNALKPGRKPFHTLNPALAVFGDGRVMAYGTMGGEGQPQTQAALFTRYARFGTELQDAISAPRWLLGRTWGEQSTTLKLEDGFEEALYAQLAAAGHDVERVGPLTATMGHAGALVRLADGTFEGASDPRSDGEAAGW</sequence>
<dbReference type="Gene3D" id="3.60.20.40">
    <property type="match status" value="1"/>
</dbReference>
<dbReference type="SUPFAM" id="SSF56235">
    <property type="entry name" value="N-terminal nucleophile aminohydrolases (Ntn hydrolases)"/>
    <property type="match status" value="1"/>
</dbReference>
<name>A0ABV6CVY8_9SPHN</name>
<dbReference type="InterPro" id="IPR043137">
    <property type="entry name" value="GGT_ssub_C"/>
</dbReference>
<proteinExistence type="predicted"/>
<gene>
    <name evidence="1" type="ORF">ACFFJC_07160</name>
</gene>
<dbReference type="PRINTS" id="PR01210">
    <property type="entry name" value="GGTRANSPTASE"/>
</dbReference>
<comment type="caution">
    <text evidence="1">The sequence shown here is derived from an EMBL/GenBank/DDBJ whole genome shotgun (WGS) entry which is preliminary data.</text>
</comment>
<dbReference type="Proteomes" id="UP001589798">
    <property type="component" value="Unassembled WGS sequence"/>
</dbReference>
<dbReference type="InterPro" id="IPR043138">
    <property type="entry name" value="GGT_lsub"/>
</dbReference>
<dbReference type="Gene3D" id="1.10.246.130">
    <property type="match status" value="1"/>
</dbReference>
<dbReference type="PANTHER" id="PTHR43881">
    <property type="entry name" value="GAMMA-GLUTAMYLTRANSPEPTIDASE (AFU_ORTHOLOGUE AFUA_4G13580)"/>
    <property type="match status" value="1"/>
</dbReference>
<dbReference type="RefSeq" id="WP_379486815.1">
    <property type="nucleotide sequence ID" value="NZ_JBHLWK010000010.1"/>
</dbReference>
<dbReference type="EMBL" id="JBHLWK010000010">
    <property type="protein sequence ID" value="MFC0204050.1"/>
    <property type="molecule type" value="Genomic_DNA"/>
</dbReference>
<dbReference type="InterPro" id="IPR052896">
    <property type="entry name" value="GGT-like_enzyme"/>
</dbReference>
<accession>A0ABV6CVY8</accession>
<dbReference type="PANTHER" id="PTHR43881:SF5">
    <property type="entry name" value="GAMMA-GLUTAMYLTRANSPEPTIDASE"/>
    <property type="match status" value="1"/>
</dbReference>
<evidence type="ECO:0000313" key="1">
    <source>
        <dbReference type="EMBL" id="MFC0204050.1"/>
    </source>
</evidence>
<evidence type="ECO:0000313" key="2">
    <source>
        <dbReference type="Proteomes" id="UP001589798"/>
    </source>
</evidence>
<protein>
    <submittedName>
        <fullName evidence="1">Gamma-glutamyltransferase family protein</fullName>
    </submittedName>
</protein>